<feature type="domain" description="NR LBD" evidence="8">
    <location>
        <begin position="1"/>
        <end position="258"/>
    </location>
</feature>
<evidence type="ECO:0000256" key="5">
    <source>
        <dbReference type="ARBA" id="ARBA00023170"/>
    </source>
</evidence>
<evidence type="ECO:0000256" key="2">
    <source>
        <dbReference type="ARBA" id="ARBA00007536"/>
    </source>
</evidence>
<accession>A0ABQ8LIE0</accession>
<dbReference type="PANTHER" id="PTHR24086">
    <property type="entry name" value="NUCLEAR RECEPTOR SUBFAMILY 5 GROUP A"/>
    <property type="match status" value="1"/>
</dbReference>
<feature type="region of interest" description="Disordered" evidence="7">
    <location>
        <begin position="96"/>
        <end position="137"/>
    </location>
</feature>
<protein>
    <submittedName>
        <fullName evidence="9">Nuclear receptor subfamily 5 group A member 2</fullName>
    </submittedName>
</protein>
<evidence type="ECO:0000256" key="1">
    <source>
        <dbReference type="ARBA" id="ARBA00004123"/>
    </source>
</evidence>
<evidence type="ECO:0000256" key="7">
    <source>
        <dbReference type="SAM" id="MobiDB-lite"/>
    </source>
</evidence>
<dbReference type="PANTHER" id="PTHR24086:SF49">
    <property type="entry name" value="NR5A2 PROTEIN"/>
    <property type="match status" value="1"/>
</dbReference>
<evidence type="ECO:0000313" key="10">
    <source>
        <dbReference type="Proteomes" id="UP000830375"/>
    </source>
</evidence>
<dbReference type="InterPro" id="IPR016355">
    <property type="entry name" value="NR5-like"/>
</dbReference>
<keyword evidence="3" id="KW-0805">Transcription regulation</keyword>
<evidence type="ECO:0000259" key="8">
    <source>
        <dbReference type="PROSITE" id="PS51843"/>
    </source>
</evidence>
<evidence type="ECO:0000256" key="6">
    <source>
        <dbReference type="ARBA" id="ARBA00023242"/>
    </source>
</evidence>
<dbReference type="PROSITE" id="PS51843">
    <property type="entry name" value="NR_LBD"/>
    <property type="match status" value="1"/>
</dbReference>
<dbReference type="Gene3D" id="1.10.565.10">
    <property type="entry name" value="Retinoid X Receptor"/>
    <property type="match status" value="2"/>
</dbReference>
<proteinExistence type="inferred from homology"/>
<dbReference type="InterPro" id="IPR035500">
    <property type="entry name" value="NHR-like_dom_sf"/>
</dbReference>
<dbReference type="InterPro" id="IPR000536">
    <property type="entry name" value="Nucl_hrmn_rcpt_lig-bd"/>
</dbReference>
<dbReference type="EMBL" id="JACTAM010000022">
    <property type="protein sequence ID" value="KAI2650344.1"/>
    <property type="molecule type" value="Genomic_DNA"/>
</dbReference>
<organism evidence="9 10">
    <name type="scientific">Labeo rohita</name>
    <name type="common">Indian major carp</name>
    <name type="synonym">Cyprinus rohita</name>
    <dbReference type="NCBI Taxonomy" id="84645"/>
    <lineage>
        <taxon>Eukaryota</taxon>
        <taxon>Metazoa</taxon>
        <taxon>Chordata</taxon>
        <taxon>Craniata</taxon>
        <taxon>Vertebrata</taxon>
        <taxon>Euteleostomi</taxon>
        <taxon>Actinopterygii</taxon>
        <taxon>Neopterygii</taxon>
        <taxon>Teleostei</taxon>
        <taxon>Ostariophysi</taxon>
        <taxon>Cypriniformes</taxon>
        <taxon>Cyprinidae</taxon>
        <taxon>Labeoninae</taxon>
        <taxon>Labeonini</taxon>
        <taxon>Labeo</taxon>
    </lineage>
</organism>
<name>A0ABQ8LIE0_LABRO</name>
<sequence>MKLLQNCWSELLILDHVFRQVMHAKEGSILLVTGQQLHDNTVSDCQLNCPPSLILFEDMSLFLPSVEGALLTLRRPVVYLLPETLAQSIMILSAPERGGEGHGGPTQGSAPVAWGTSRGPRSLAPLQPPPPSSGAGRWGPRVWAPGMEKRAALPRSVDYALIASQAGATLNNLLSHAQELVSKLRSLQLDQREFVCLKFLVLFSLGEYRERGWRGGEMRAMASVHYPNLTCLLPRFLRDLEISHKTAFTSPCTIRSSL</sequence>
<dbReference type="Proteomes" id="UP000830375">
    <property type="component" value="Unassembled WGS sequence"/>
</dbReference>
<keyword evidence="4" id="KW-0804">Transcription</keyword>
<dbReference type="SUPFAM" id="SSF48508">
    <property type="entry name" value="Nuclear receptor ligand-binding domain"/>
    <property type="match status" value="2"/>
</dbReference>
<keyword evidence="10" id="KW-1185">Reference proteome</keyword>
<comment type="similarity">
    <text evidence="2">Belongs to the nuclear hormone receptor family. NR5 subfamily.</text>
</comment>
<comment type="caution">
    <text evidence="9">The sequence shown here is derived from an EMBL/GenBank/DDBJ whole genome shotgun (WGS) entry which is preliminary data.</text>
</comment>
<evidence type="ECO:0000313" key="9">
    <source>
        <dbReference type="EMBL" id="KAI2650344.1"/>
    </source>
</evidence>
<gene>
    <name evidence="9" type="ORF">H4Q32_000310</name>
</gene>
<keyword evidence="6" id="KW-0539">Nucleus</keyword>
<keyword evidence="5 9" id="KW-0675">Receptor</keyword>
<comment type="subcellular location">
    <subcellularLocation>
        <location evidence="1">Nucleus</location>
    </subcellularLocation>
</comment>
<evidence type="ECO:0000256" key="4">
    <source>
        <dbReference type="ARBA" id="ARBA00023163"/>
    </source>
</evidence>
<reference evidence="9 10" key="1">
    <citation type="submission" date="2022-01" db="EMBL/GenBank/DDBJ databases">
        <title>A high-quality chromosome-level genome assembly of rohu carp, Labeo rohita.</title>
        <authorList>
            <person name="Arick M.A. II"/>
            <person name="Hsu C.-Y."/>
            <person name="Magbanua Z."/>
            <person name="Pechanova O."/>
            <person name="Grover C."/>
            <person name="Miller E."/>
            <person name="Thrash A."/>
            <person name="Ezzel L."/>
            <person name="Alam S."/>
            <person name="Benzie J."/>
            <person name="Hamilton M."/>
            <person name="Karsi A."/>
            <person name="Lawrence M.L."/>
            <person name="Peterson D.G."/>
        </authorList>
    </citation>
    <scope>NUCLEOTIDE SEQUENCE [LARGE SCALE GENOMIC DNA]</scope>
    <source>
        <strain evidence="10">BAU-BD-2019</strain>
        <tissue evidence="9">Blood</tissue>
    </source>
</reference>
<evidence type="ECO:0000256" key="3">
    <source>
        <dbReference type="ARBA" id="ARBA00023015"/>
    </source>
</evidence>